<dbReference type="AlphaFoldDB" id="J9GA22"/>
<feature type="transmembrane region" description="Helical" evidence="8">
    <location>
        <begin position="249"/>
        <end position="268"/>
    </location>
</feature>
<reference evidence="9" key="1">
    <citation type="journal article" date="2012" name="PLoS ONE">
        <title>Gene sets for utilization of primary and secondary nutrition supplies in the distal gut of endangered iberian lynx.</title>
        <authorList>
            <person name="Alcaide M."/>
            <person name="Messina E."/>
            <person name="Richter M."/>
            <person name="Bargiela R."/>
            <person name="Peplies J."/>
            <person name="Huws S.A."/>
            <person name="Newbold C.J."/>
            <person name="Golyshin P.N."/>
            <person name="Simon M.A."/>
            <person name="Lopez G."/>
            <person name="Yakimov M.M."/>
            <person name="Ferrer M."/>
        </authorList>
    </citation>
    <scope>NUCLEOTIDE SEQUENCE</scope>
</reference>
<dbReference type="NCBIfam" id="NF009136">
    <property type="entry name" value="PRK12489.1"/>
    <property type="match status" value="1"/>
</dbReference>
<evidence type="ECO:0000256" key="2">
    <source>
        <dbReference type="ARBA" id="ARBA00022448"/>
    </source>
</evidence>
<feature type="transmembrane region" description="Helical" evidence="8">
    <location>
        <begin position="153"/>
        <end position="176"/>
    </location>
</feature>
<evidence type="ECO:0000256" key="8">
    <source>
        <dbReference type="SAM" id="Phobius"/>
    </source>
</evidence>
<accession>J9GA22</accession>
<feature type="transmembrane region" description="Helical" evidence="8">
    <location>
        <begin position="401"/>
        <end position="420"/>
    </location>
</feature>
<dbReference type="Pfam" id="PF03605">
    <property type="entry name" value="DcuA_DcuB"/>
    <property type="match status" value="1"/>
</dbReference>
<name>J9GA22_9ZZZZ</name>
<evidence type="ECO:0000256" key="4">
    <source>
        <dbReference type="ARBA" id="ARBA00022519"/>
    </source>
</evidence>
<dbReference type="PANTHER" id="PTHR36106:SF1">
    <property type="entry name" value="ANAEROBIC C4-DICARBOXYLATE TRANSPORTER DCUB"/>
    <property type="match status" value="1"/>
</dbReference>
<proteinExistence type="predicted"/>
<evidence type="ECO:0000256" key="6">
    <source>
        <dbReference type="ARBA" id="ARBA00022989"/>
    </source>
</evidence>
<dbReference type="PIRSF" id="PIRSF004539">
    <property type="entry name" value="C4-dicrbxl_trns"/>
    <property type="match status" value="1"/>
</dbReference>
<feature type="transmembrane region" description="Helical" evidence="8">
    <location>
        <begin position="40"/>
        <end position="64"/>
    </location>
</feature>
<keyword evidence="5 8" id="KW-0812">Transmembrane</keyword>
<keyword evidence="4" id="KW-0997">Cell inner membrane</keyword>
<dbReference type="GO" id="GO:0015556">
    <property type="term" value="F:C4-dicarboxylate transmembrane transporter activity"/>
    <property type="evidence" value="ECO:0007669"/>
    <property type="project" value="InterPro"/>
</dbReference>
<gene>
    <name evidence="9" type="ORF">EVA_13314</name>
</gene>
<organism evidence="9">
    <name type="scientific">gut metagenome</name>
    <dbReference type="NCBI Taxonomy" id="749906"/>
    <lineage>
        <taxon>unclassified sequences</taxon>
        <taxon>metagenomes</taxon>
        <taxon>organismal metagenomes</taxon>
    </lineage>
</organism>
<evidence type="ECO:0000256" key="5">
    <source>
        <dbReference type="ARBA" id="ARBA00022692"/>
    </source>
</evidence>
<feature type="transmembrane region" description="Helical" evidence="8">
    <location>
        <begin position="217"/>
        <end position="237"/>
    </location>
</feature>
<dbReference type="PANTHER" id="PTHR36106">
    <property type="entry name" value="ANAEROBIC C4-DICARBOXYLATE TRANSPORTER DCUB"/>
    <property type="match status" value="1"/>
</dbReference>
<comment type="caution">
    <text evidence="9">The sequence shown here is derived from an EMBL/GenBank/DDBJ whole genome shotgun (WGS) entry which is preliminary data.</text>
</comment>
<feature type="transmembrane region" description="Helical" evidence="8">
    <location>
        <begin position="319"/>
        <end position="337"/>
    </location>
</feature>
<dbReference type="NCBIfam" id="NF006927">
    <property type="entry name" value="PRK09412.1"/>
    <property type="match status" value="1"/>
</dbReference>
<keyword evidence="2" id="KW-0813">Transport</keyword>
<feature type="transmembrane region" description="Helical" evidence="8">
    <location>
        <begin position="344"/>
        <end position="366"/>
    </location>
</feature>
<feature type="transmembrane region" description="Helical" evidence="8">
    <location>
        <begin position="280"/>
        <end position="299"/>
    </location>
</feature>
<feature type="transmembrane region" description="Helical" evidence="8">
    <location>
        <begin position="12"/>
        <end position="31"/>
    </location>
</feature>
<keyword evidence="3" id="KW-1003">Cell membrane</keyword>
<feature type="transmembrane region" description="Helical" evidence="8">
    <location>
        <begin position="84"/>
        <end position="109"/>
    </location>
</feature>
<keyword evidence="6 8" id="KW-1133">Transmembrane helix</keyword>
<evidence type="ECO:0000313" key="9">
    <source>
        <dbReference type="EMBL" id="EJW98597.1"/>
    </source>
</evidence>
<comment type="subcellular location">
    <subcellularLocation>
        <location evidence="1">Cell inner membrane</location>
        <topology evidence="1">Multi-pass membrane protein</topology>
    </subcellularLocation>
</comment>
<evidence type="ECO:0000256" key="3">
    <source>
        <dbReference type="ARBA" id="ARBA00022475"/>
    </source>
</evidence>
<protein>
    <submittedName>
        <fullName evidence="9">Anaerobic C4-dicarboxylate transporter dcuB</fullName>
    </submittedName>
</protein>
<dbReference type="NCBIfam" id="TIGR00770">
    <property type="entry name" value="Dcu"/>
    <property type="match status" value="1"/>
</dbReference>
<evidence type="ECO:0000256" key="1">
    <source>
        <dbReference type="ARBA" id="ARBA00004429"/>
    </source>
</evidence>
<evidence type="ECO:0000256" key="7">
    <source>
        <dbReference type="ARBA" id="ARBA00023136"/>
    </source>
</evidence>
<dbReference type="EMBL" id="AMCI01004193">
    <property type="protein sequence ID" value="EJW98597.1"/>
    <property type="molecule type" value="Genomic_DNA"/>
</dbReference>
<keyword evidence="7 8" id="KW-0472">Membrane</keyword>
<sequence>MAIIVGARLGGIGLGVMGGVGLAVLTFVFGLQPTAPPIDVMLMIVAVISAASCMQAAGGLDYMVKVAERVLRRNPSQVTILSPLVTYLFTFVAGTGHVAYSVLPVIAEVATETKIRPERPLGIAVIASQQAITASPISAATVALLGLLTGYDITLFDILKITVPATLAGVLVGAFLSKKVGKELVEDPEYLRRLKSGMLDTKHVELKDVNNLFHARVSVALFIAATFLIVLFGSIPSLRPVFDGKALDMPAIIEILMLCAAALILLISRTDGIKATQGSVFPAGMQAVIAIFGIAWMGDTFINGNIAELTGSIEGIVRQMPWLFGLALFVMSILLYSQAATVRAIVPLGIALGISPMMLIALFPAVNGYFFIPNYPTVVAAINFDRTGTTGIGKWILNHSFMMPGLVATGVALVVGLLLIQVF</sequence>
<dbReference type="GO" id="GO:0005886">
    <property type="term" value="C:plasma membrane"/>
    <property type="evidence" value="ECO:0007669"/>
    <property type="project" value="UniProtKB-SubCell"/>
</dbReference>
<dbReference type="InterPro" id="IPR004668">
    <property type="entry name" value="Anaer_Dcu_memb_transpt"/>
</dbReference>